<dbReference type="AlphaFoldDB" id="A0A249DXW6"/>
<gene>
    <name evidence="1" type="ORF">BA171_04185</name>
</gene>
<evidence type="ECO:0000313" key="2">
    <source>
        <dbReference type="Proteomes" id="UP000216438"/>
    </source>
</evidence>
<organism evidence="1 2">
    <name type="scientific">Candidatus Hamiltonella defensa</name>
    <name type="common">Bemisia tabaci</name>
    <dbReference type="NCBI Taxonomy" id="672795"/>
    <lineage>
        <taxon>Bacteria</taxon>
        <taxon>Pseudomonadati</taxon>
        <taxon>Pseudomonadota</taxon>
        <taxon>Gammaproteobacteria</taxon>
        <taxon>Enterobacterales</taxon>
        <taxon>Enterobacteriaceae</taxon>
        <taxon>aphid secondary symbionts</taxon>
        <taxon>Candidatus Williamhamiltonella</taxon>
    </lineage>
</organism>
<name>A0A249DXW6_9ENTR</name>
<reference evidence="1 2" key="2">
    <citation type="submission" date="2017-09" db="EMBL/GenBank/DDBJ databases">
        <title>The genome of whitefly Bemisia tabaci, a global crop pest, provides novel insights into virus transmission, host adaptation and insecticide resistance.</title>
        <authorList>
            <person name="Kaur N."/>
            <person name="Kliot A."/>
            <person name="Pinheiro P.V."/>
            <person name="Luan J."/>
            <person name="Zheng Y."/>
            <person name="Liu W."/>
            <person name="Sun H."/>
            <person name="Yang X."/>
            <person name="Xu Y."/>
            <person name="Luo Y."/>
            <person name="Kruse A."/>
            <person name="Fisher T.W."/>
            <person name="Nelson D.R."/>
            <person name="Elimelech M."/>
            <person name="MacCoss M."/>
            <person name="Johnson R."/>
            <person name="Cohen E."/>
            <person name="Hunter W.B."/>
            <person name="Brown J.K."/>
            <person name="Jander G."/>
            <person name="Cilia M."/>
            <person name="Douglas A.E."/>
            <person name="Ghanim M."/>
            <person name="Simmons A.M."/>
            <person name="Wintermantel W.M."/>
            <person name="Ling K.-S."/>
            <person name="Fei Z."/>
        </authorList>
    </citation>
    <scope>NUCLEOTIDE SEQUENCE [LARGE SCALE GENOMIC DNA]</scope>
    <source>
        <strain evidence="1 2">MEAM1</strain>
    </source>
</reference>
<dbReference type="RefSeq" id="WP_016857256.1">
    <property type="nucleotide sequence ID" value="NZ_CP016303.1"/>
</dbReference>
<dbReference type="EMBL" id="CP016303">
    <property type="protein sequence ID" value="ASX26291.1"/>
    <property type="molecule type" value="Genomic_DNA"/>
</dbReference>
<dbReference type="Proteomes" id="UP000216438">
    <property type="component" value="Chromosome"/>
</dbReference>
<evidence type="ECO:0000313" key="1">
    <source>
        <dbReference type="EMBL" id="ASX26291.1"/>
    </source>
</evidence>
<reference evidence="2" key="1">
    <citation type="submission" date="2016-06" db="EMBL/GenBank/DDBJ databases">
        <authorList>
            <person name="Chen W."/>
            <person name="Hasegawa D.K."/>
        </authorList>
    </citation>
    <scope>NUCLEOTIDE SEQUENCE [LARGE SCALE GENOMIC DNA]</scope>
    <source>
        <strain evidence="2">MEAM1</strain>
    </source>
</reference>
<protein>
    <submittedName>
        <fullName evidence="1">Type III secretion system protein</fullName>
    </submittedName>
</protein>
<dbReference type="NCBIfam" id="NF011880">
    <property type="entry name" value="PRK15353.1"/>
    <property type="match status" value="1"/>
</dbReference>
<sequence length="123" mass="14681">MDIDLVVTRNLQLFVRLAQLPCESIESCMEWRIGQRVVFLEVRQQRVLLTTGRLQEYANNTQLFDLQKRWRLERFQGIPQRIYLLNAGVMVSCCFDFSSRAELWYQIYLQQYALLRSLPGTWS</sequence>
<proteinExistence type="predicted"/>
<dbReference type="OrthoDB" id="6469765at2"/>
<accession>A0A249DXW6</accession>